<dbReference type="AlphaFoldDB" id="A0AAD4E4T6"/>
<reference evidence="1" key="1">
    <citation type="journal article" date="2020" name="New Phytol.">
        <title>Comparative genomics reveals dynamic genome evolution in host specialist ectomycorrhizal fungi.</title>
        <authorList>
            <person name="Lofgren L.A."/>
            <person name="Nguyen N.H."/>
            <person name="Vilgalys R."/>
            <person name="Ruytinx J."/>
            <person name="Liao H.L."/>
            <person name="Branco S."/>
            <person name="Kuo A."/>
            <person name="LaButti K."/>
            <person name="Lipzen A."/>
            <person name="Andreopoulos W."/>
            <person name="Pangilinan J."/>
            <person name="Riley R."/>
            <person name="Hundley H."/>
            <person name="Na H."/>
            <person name="Barry K."/>
            <person name="Grigoriev I.V."/>
            <person name="Stajich J.E."/>
            <person name="Kennedy P.G."/>
        </authorList>
    </citation>
    <scope>NUCLEOTIDE SEQUENCE</scope>
    <source>
        <strain evidence="1">FC203</strain>
    </source>
</reference>
<organism evidence="1 2">
    <name type="scientific">Suillus fuscotomentosus</name>
    <dbReference type="NCBI Taxonomy" id="1912939"/>
    <lineage>
        <taxon>Eukaryota</taxon>
        <taxon>Fungi</taxon>
        <taxon>Dikarya</taxon>
        <taxon>Basidiomycota</taxon>
        <taxon>Agaricomycotina</taxon>
        <taxon>Agaricomycetes</taxon>
        <taxon>Agaricomycetidae</taxon>
        <taxon>Boletales</taxon>
        <taxon>Suillineae</taxon>
        <taxon>Suillaceae</taxon>
        <taxon>Suillus</taxon>
    </lineage>
</organism>
<dbReference type="Proteomes" id="UP001195769">
    <property type="component" value="Unassembled WGS sequence"/>
</dbReference>
<evidence type="ECO:0000313" key="2">
    <source>
        <dbReference type="Proteomes" id="UP001195769"/>
    </source>
</evidence>
<proteinExistence type="predicted"/>
<name>A0AAD4E4T6_9AGAM</name>
<comment type="caution">
    <text evidence="1">The sequence shown here is derived from an EMBL/GenBank/DDBJ whole genome shotgun (WGS) entry which is preliminary data.</text>
</comment>
<keyword evidence="2" id="KW-1185">Reference proteome</keyword>
<dbReference type="EMBL" id="JABBWK010000032">
    <property type="protein sequence ID" value="KAG1899570.1"/>
    <property type="molecule type" value="Genomic_DNA"/>
</dbReference>
<dbReference type="RefSeq" id="XP_041225146.1">
    <property type="nucleotide sequence ID" value="XM_041377075.1"/>
</dbReference>
<dbReference type="GeneID" id="64671373"/>
<accession>A0AAD4E4T6</accession>
<evidence type="ECO:0000313" key="1">
    <source>
        <dbReference type="EMBL" id="KAG1899570.1"/>
    </source>
</evidence>
<protein>
    <submittedName>
        <fullName evidence="1">Uncharacterized protein</fullName>
    </submittedName>
</protein>
<sequence>MTWDTKLPGKTTRKTPIVPEHKEYVVPGQRDAGLVLPVNVWKEMRLTELEQTTLRIPKTCWQPSYIPPINCMISYAVTVGIGGTQVLTGLVLVEEEKQIIHQTFKFDPNDLGNEEEYTSKLRFKSVFNLSAQLKESIASDREQ</sequence>
<gene>
    <name evidence="1" type="ORF">F5891DRAFT_981087</name>
</gene>